<name>A0A3E3E2B1_9FIRM</name>
<sequence length="316" mass="36877">MIMEDKEISLSNFNKKRKSKEKELSNKIDKMCKDYPSIKDIIDEINTYGIYACMNNVSSEIFEEKNKKLNNKLKRELKTLGFNEDYLSIKYDCDKCKDSGYVNNEMCTCLKGYLKKRKNKNSILFRDGNFDNFDENLFDNDKSKYKITPRENIIKNKEQSLKFINTFKDEENTLGLLMSGKAGSGKTFLAAATGKILLNKGYSVICLTAKEFEDIIKSFNDPDLEKKKKEILDVDLLILDDLGIETQSDYVNNEILKLVDYKMTYNKKMIITTNLTLNEIREKYKSRIYSRIISNFNLLKFFGPDLRVTIKMIKNQ</sequence>
<dbReference type="InterPro" id="IPR027417">
    <property type="entry name" value="P-loop_NTPase"/>
</dbReference>
<protein>
    <recommendedName>
        <fullName evidence="1">IstB-like ATP-binding domain-containing protein</fullName>
    </recommendedName>
</protein>
<dbReference type="PANTHER" id="PTHR30050">
    <property type="entry name" value="CHROMOSOMAL REPLICATION INITIATOR PROTEIN DNAA"/>
    <property type="match status" value="1"/>
</dbReference>
<organism evidence="2 3">
    <name type="scientific">Anaerofustis stercorihominis</name>
    <dbReference type="NCBI Taxonomy" id="214853"/>
    <lineage>
        <taxon>Bacteria</taxon>
        <taxon>Bacillati</taxon>
        <taxon>Bacillota</taxon>
        <taxon>Clostridia</taxon>
        <taxon>Eubacteriales</taxon>
        <taxon>Eubacteriaceae</taxon>
        <taxon>Anaerofustis</taxon>
    </lineage>
</organism>
<reference evidence="2 3" key="1">
    <citation type="submission" date="2018-08" db="EMBL/GenBank/DDBJ databases">
        <title>A genome reference for cultivated species of the human gut microbiota.</title>
        <authorList>
            <person name="Zou Y."/>
            <person name="Xue W."/>
            <person name="Luo G."/>
        </authorList>
    </citation>
    <scope>NUCLEOTIDE SEQUENCE [LARGE SCALE GENOMIC DNA]</scope>
    <source>
        <strain evidence="2 3">AM25-6</strain>
    </source>
</reference>
<dbReference type="GO" id="GO:0005524">
    <property type="term" value="F:ATP binding"/>
    <property type="evidence" value="ECO:0007669"/>
    <property type="project" value="InterPro"/>
</dbReference>
<dbReference type="EMBL" id="QUSM01000002">
    <property type="protein sequence ID" value="RGD75466.1"/>
    <property type="molecule type" value="Genomic_DNA"/>
</dbReference>
<dbReference type="Gene3D" id="3.40.50.300">
    <property type="entry name" value="P-loop containing nucleotide triphosphate hydrolases"/>
    <property type="match status" value="1"/>
</dbReference>
<dbReference type="NCBIfam" id="NF005304">
    <property type="entry name" value="PRK06835.1"/>
    <property type="match status" value="1"/>
</dbReference>
<feature type="domain" description="IstB-like ATP-binding" evidence="1">
    <location>
        <begin position="166"/>
        <end position="282"/>
    </location>
</feature>
<dbReference type="Proteomes" id="UP000261212">
    <property type="component" value="Unassembled WGS sequence"/>
</dbReference>
<dbReference type="InterPro" id="IPR002611">
    <property type="entry name" value="IstB_ATP-bd"/>
</dbReference>
<dbReference type="GO" id="GO:0006260">
    <property type="term" value="P:DNA replication"/>
    <property type="evidence" value="ECO:0007669"/>
    <property type="project" value="TreeGrafter"/>
</dbReference>
<dbReference type="Pfam" id="PF01695">
    <property type="entry name" value="IstB_IS21"/>
    <property type="match status" value="1"/>
</dbReference>
<comment type="caution">
    <text evidence="2">The sequence shown here is derived from an EMBL/GenBank/DDBJ whole genome shotgun (WGS) entry which is preliminary data.</text>
</comment>
<dbReference type="AlphaFoldDB" id="A0A3E3E2B1"/>
<dbReference type="SUPFAM" id="SSF52540">
    <property type="entry name" value="P-loop containing nucleoside triphosphate hydrolases"/>
    <property type="match status" value="1"/>
</dbReference>
<evidence type="ECO:0000313" key="2">
    <source>
        <dbReference type="EMBL" id="RGD75466.1"/>
    </source>
</evidence>
<dbReference type="PANTHER" id="PTHR30050:SF4">
    <property type="entry name" value="ATP-BINDING PROTEIN RV3427C IN INSERTION SEQUENCE-RELATED"/>
    <property type="match status" value="1"/>
</dbReference>
<proteinExistence type="predicted"/>
<gene>
    <name evidence="2" type="ORF">DW687_03840</name>
</gene>
<evidence type="ECO:0000313" key="3">
    <source>
        <dbReference type="Proteomes" id="UP000261212"/>
    </source>
</evidence>
<evidence type="ECO:0000259" key="1">
    <source>
        <dbReference type="Pfam" id="PF01695"/>
    </source>
</evidence>
<accession>A0A3E3E2B1</accession>